<dbReference type="Proteomes" id="UP000295830">
    <property type="component" value="Unassembled WGS sequence"/>
</dbReference>
<dbReference type="InterPro" id="IPR001387">
    <property type="entry name" value="Cro/C1-type_HTH"/>
</dbReference>
<reference evidence="3 4" key="1">
    <citation type="submission" date="2019-03" db="EMBL/GenBank/DDBJ databases">
        <title>Genomic Encyclopedia of Type Strains, Phase IV (KMG-IV): sequencing the most valuable type-strain genomes for metagenomic binning, comparative biology and taxonomic classification.</title>
        <authorList>
            <person name="Goeker M."/>
        </authorList>
    </citation>
    <scope>NUCLEOTIDE SEQUENCE [LARGE SCALE GENOMIC DNA]</scope>
    <source>
        <strain evidence="3 4">DSM 15505</strain>
    </source>
</reference>
<dbReference type="GO" id="GO:0003677">
    <property type="term" value="F:DNA binding"/>
    <property type="evidence" value="ECO:0007669"/>
    <property type="project" value="InterPro"/>
</dbReference>
<dbReference type="InterPro" id="IPR010982">
    <property type="entry name" value="Lambda_DNA-bd_dom_sf"/>
</dbReference>
<evidence type="ECO:0000256" key="1">
    <source>
        <dbReference type="SAM" id="MobiDB-lite"/>
    </source>
</evidence>
<accession>A0A4R7JPE4</accession>
<sequence>MATDDEKSEALETLLKDSLHTLESLEKFQQIEDEEQEGLEDDDSEPSSEEHSSHQRHKSSRDADDADDEDEPSLLDRLAGYTGSAYKLARRTTGTSLKVGKKIMGSQDQLRMMLAAGESLRDLREVAGLTVNDLAEALNIRDKKLIEAVEDGTATLSFELILRLAAVLARNDPVPFILKYTRTYSPETWRVLNDWGVGRLPLHFERERQFINIYRGHDEARDLSDEGFQRVLEFTRKSFEMSLHFVAEQEGYLNQALDELEAEQDAAIREGRQPVTPKRERRHKNQNKDQDADQNNRASRNSKPKRKSSSSKGGSSKNSSNKGTSDRESGSDQ</sequence>
<dbReference type="PROSITE" id="PS50943">
    <property type="entry name" value="HTH_CROC1"/>
    <property type="match status" value="1"/>
</dbReference>
<dbReference type="Pfam" id="PF13560">
    <property type="entry name" value="HTH_31"/>
    <property type="match status" value="1"/>
</dbReference>
<organism evidence="3 4">
    <name type="scientific">Halospina denitrificans</name>
    <dbReference type="NCBI Taxonomy" id="332522"/>
    <lineage>
        <taxon>Bacteria</taxon>
        <taxon>Pseudomonadati</taxon>
        <taxon>Pseudomonadota</taxon>
        <taxon>Gammaproteobacteria</taxon>
        <taxon>Halospina</taxon>
    </lineage>
</organism>
<keyword evidence="4" id="KW-1185">Reference proteome</keyword>
<feature type="domain" description="HTH cro/C1-type" evidence="2">
    <location>
        <begin position="120"/>
        <end position="177"/>
    </location>
</feature>
<dbReference type="RefSeq" id="WP_208297043.1">
    <property type="nucleotide sequence ID" value="NZ_SOAX01000006.1"/>
</dbReference>
<dbReference type="Gene3D" id="1.10.260.40">
    <property type="entry name" value="lambda repressor-like DNA-binding domains"/>
    <property type="match status" value="1"/>
</dbReference>
<feature type="region of interest" description="Disordered" evidence="1">
    <location>
        <begin position="268"/>
        <end position="333"/>
    </location>
</feature>
<gene>
    <name evidence="3" type="ORF">DES49_2623</name>
</gene>
<dbReference type="SUPFAM" id="SSF47413">
    <property type="entry name" value="lambda repressor-like DNA-binding domains"/>
    <property type="match status" value="1"/>
</dbReference>
<dbReference type="AlphaFoldDB" id="A0A4R7JPE4"/>
<protein>
    <recommendedName>
        <fullName evidence="2">HTH cro/C1-type domain-containing protein</fullName>
    </recommendedName>
</protein>
<feature type="compositionally biased region" description="Low complexity" evidence="1">
    <location>
        <begin position="310"/>
        <end position="323"/>
    </location>
</feature>
<name>A0A4R7JPE4_9GAMM</name>
<feature type="compositionally biased region" description="Basic and acidic residues" evidence="1">
    <location>
        <begin position="324"/>
        <end position="333"/>
    </location>
</feature>
<evidence type="ECO:0000313" key="3">
    <source>
        <dbReference type="EMBL" id="TDT38639.1"/>
    </source>
</evidence>
<comment type="caution">
    <text evidence="3">The sequence shown here is derived from an EMBL/GenBank/DDBJ whole genome shotgun (WGS) entry which is preliminary data.</text>
</comment>
<feature type="compositionally biased region" description="Acidic residues" evidence="1">
    <location>
        <begin position="31"/>
        <end position="47"/>
    </location>
</feature>
<evidence type="ECO:0000259" key="2">
    <source>
        <dbReference type="PROSITE" id="PS50943"/>
    </source>
</evidence>
<dbReference type="EMBL" id="SOAX01000006">
    <property type="protein sequence ID" value="TDT38639.1"/>
    <property type="molecule type" value="Genomic_DNA"/>
</dbReference>
<evidence type="ECO:0000313" key="4">
    <source>
        <dbReference type="Proteomes" id="UP000295830"/>
    </source>
</evidence>
<feature type="region of interest" description="Disordered" evidence="1">
    <location>
        <begin position="25"/>
        <end position="72"/>
    </location>
</feature>
<feature type="compositionally biased region" description="Basic residues" evidence="1">
    <location>
        <begin position="300"/>
        <end position="309"/>
    </location>
</feature>
<proteinExistence type="predicted"/>
<dbReference type="CDD" id="cd00093">
    <property type="entry name" value="HTH_XRE"/>
    <property type="match status" value="1"/>
</dbReference>